<dbReference type="Proteomes" id="UP000886887">
    <property type="component" value="Unassembled WGS sequence"/>
</dbReference>
<dbReference type="PANTHER" id="PTHR33490">
    <property type="entry name" value="BLR5614 PROTEIN-RELATED"/>
    <property type="match status" value="1"/>
</dbReference>
<reference evidence="3" key="1">
    <citation type="submission" date="2020-10" db="EMBL/GenBank/DDBJ databases">
        <authorList>
            <person name="Gilroy R."/>
        </authorList>
    </citation>
    <scope>NUCLEOTIDE SEQUENCE</scope>
    <source>
        <strain evidence="3">ChiSxjej2B14-6234</strain>
    </source>
</reference>
<evidence type="ECO:0000313" key="3">
    <source>
        <dbReference type="EMBL" id="HIQ72739.1"/>
    </source>
</evidence>
<sequence>MKALLACAFFLLGSVLCAAAALFPQTSEDVYEKSGTTLDAGGAASGYVMVKRSADVQQRVRISSGGQAFTYSLRQDGEFEVFPLQLGSGEYEIRVYEQVRGDQYAQVYAKSIRARMEDENLAFLYPNQYVWYTPDSSVVALAQELCSADMSDKEKLTALYTYVVKHISYDYIKAATVQSGYMPDLEVILERGNGICFDVASLLAAMLRVQGVPAQIAIGNVHGMYHAWNRVYLDGEWRLVDATLKIMNYGKEVKASDYRMERYY</sequence>
<protein>
    <submittedName>
        <fullName evidence="3">Transglutaminase domain-containing protein</fullName>
    </submittedName>
</protein>
<feature type="chain" id="PRO_5038447199" evidence="1">
    <location>
        <begin position="21"/>
        <end position="264"/>
    </location>
</feature>
<dbReference type="PANTHER" id="PTHR33490:SF6">
    <property type="entry name" value="SLL1049 PROTEIN"/>
    <property type="match status" value="1"/>
</dbReference>
<evidence type="ECO:0000256" key="1">
    <source>
        <dbReference type="SAM" id="SignalP"/>
    </source>
</evidence>
<evidence type="ECO:0000313" key="4">
    <source>
        <dbReference type="Proteomes" id="UP000886887"/>
    </source>
</evidence>
<dbReference type="AlphaFoldDB" id="A0A9D1CSP1"/>
<organism evidence="3 4">
    <name type="scientific">Candidatus Onthenecus intestinigallinarum</name>
    <dbReference type="NCBI Taxonomy" id="2840875"/>
    <lineage>
        <taxon>Bacteria</taxon>
        <taxon>Bacillati</taxon>
        <taxon>Bacillota</taxon>
        <taxon>Clostridia</taxon>
        <taxon>Eubacteriales</taxon>
        <taxon>Candidatus Onthenecus</taxon>
    </lineage>
</organism>
<dbReference type="Gene3D" id="3.10.620.30">
    <property type="match status" value="1"/>
</dbReference>
<name>A0A9D1CSP1_9FIRM</name>
<accession>A0A9D1CSP1</accession>
<dbReference type="SMART" id="SM00460">
    <property type="entry name" value="TGc"/>
    <property type="match status" value="1"/>
</dbReference>
<comment type="caution">
    <text evidence="3">The sequence shown here is derived from an EMBL/GenBank/DDBJ whole genome shotgun (WGS) entry which is preliminary data.</text>
</comment>
<reference evidence="3" key="2">
    <citation type="journal article" date="2021" name="PeerJ">
        <title>Extensive microbial diversity within the chicken gut microbiome revealed by metagenomics and culture.</title>
        <authorList>
            <person name="Gilroy R."/>
            <person name="Ravi A."/>
            <person name="Getino M."/>
            <person name="Pursley I."/>
            <person name="Horton D.L."/>
            <person name="Alikhan N.F."/>
            <person name="Baker D."/>
            <person name="Gharbi K."/>
            <person name="Hall N."/>
            <person name="Watson M."/>
            <person name="Adriaenssens E.M."/>
            <person name="Foster-Nyarko E."/>
            <person name="Jarju S."/>
            <person name="Secka A."/>
            <person name="Antonio M."/>
            <person name="Oren A."/>
            <person name="Chaudhuri R.R."/>
            <person name="La Ragione R."/>
            <person name="Hildebrand F."/>
            <person name="Pallen M.J."/>
        </authorList>
    </citation>
    <scope>NUCLEOTIDE SEQUENCE</scope>
    <source>
        <strain evidence="3">ChiSxjej2B14-6234</strain>
    </source>
</reference>
<dbReference type="Pfam" id="PF01841">
    <property type="entry name" value="Transglut_core"/>
    <property type="match status" value="1"/>
</dbReference>
<keyword evidence="1" id="KW-0732">Signal</keyword>
<feature type="domain" description="Transglutaminase-like" evidence="2">
    <location>
        <begin position="188"/>
        <end position="244"/>
    </location>
</feature>
<gene>
    <name evidence="3" type="ORF">IAB73_11090</name>
</gene>
<dbReference type="EMBL" id="DVFJ01000038">
    <property type="protein sequence ID" value="HIQ72739.1"/>
    <property type="molecule type" value="Genomic_DNA"/>
</dbReference>
<dbReference type="InterPro" id="IPR038765">
    <property type="entry name" value="Papain-like_cys_pep_sf"/>
</dbReference>
<proteinExistence type="predicted"/>
<dbReference type="SUPFAM" id="SSF54001">
    <property type="entry name" value="Cysteine proteinases"/>
    <property type="match status" value="1"/>
</dbReference>
<feature type="signal peptide" evidence="1">
    <location>
        <begin position="1"/>
        <end position="20"/>
    </location>
</feature>
<evidence type="ECO:0000259" key="2">
    <source>
        <dbReference type="SMART" id="SM00460"/>
    </source>
</evidence>
<dbReference type="InterPro" id="IPR002931">
    <property type="entry name" value="Transglutaminase-like"/>
</dbReference>